<organism evidence="4 5">
    <name type="scientific">Clathrus columnatus</name>
    <dbReference type="NCBI Taxonomy" id="1419009"/>
    <lineage>
        <taxon>Eukaryota</taxon>
        <taxon>Fungi</taxon>
        <taxon>Dikarya</taxon>
        <taxon>Basidiomycota</taxon>
        <taxon>Agaricomycotina</taxon>
        <taxon>Agaricomycetes</taxon>
        <taxon>Phallomycetidae</taxon>
        <taxon>Phallales</taxon>
        <taxon>Clathraceae</taxon>
        <taxon>Clathrus</taxon>
    </lineage>
</organism>
<dbReference type="Proteomes" id="UP001050691">
    <property type="component" value="Unassembled WGS sequence"/>
</dbReference>
<gene>
    <name evidence="4" type="ORF">Clacol_005326</name>
</gene>
<dbReference type="EMBL" id="BPWL01000006">
    <property type="protein sequence ID" value="GJJ11095.1"/>
    <property type="molecule type" value="Genomic_DNA"/>
</dbReference>
<name>A0AAV5AGM6_9AGAM</name>
<dbReference type="SUPFAM" id="SSF51412">
    <property type="entry name" value="Inosine monophosphate dehydrogenase (IMPDH)"/>
    <property type="match status" value="1"/>
</dbReference>
<dbReference type="AlphaFoldDB" id="A0AAV5AGM6"/>
<evidence type="ECO:0000256" key="1">
    <source>
        <dbReference type="ARBA" id="ARBA00022630"/>
    </source>
</evidence>
<dbReference type="InterPro" id="IPR004136">
    <property type="entry name" value="NMO"/>
</dbReference>
<evidence type="ECO:0008006" key="6">
    <source>
        <dbReference type="Google" id="ProtNLM"/>
    </source>
</evidence>
<evidence type="ECO:0000256" key="2">
    <source>
        <dbReference type="ARBA" id="ARBA00022643"/>
    </source>
</evidence>
<protein>
    <recommendedName>
        <fullName evidence="6">Nitronate monooxygenase domain-containing protein</fullName>
    </recommendedName>
</protein>
<evidence type="ECO:0000313" key="4">
    <source>
        <dbReference type="EMBL" id="GJJ11095.1"/>
    </source>
</evidence>
<keyword evidence="2" id="KW-0288">FMN</keyword>
<sequence>MLPVWTKLTKLLDVRTPVVLAPMGAVSNGELAIRVSQGGGYGFIGTDLNDPISFSKELDTARSRLGVVGPDAPLPLGVGYLGWLLDKGNRTQQLLNIALEKRVQSVWLSFGSNLGKWVEYVRQYDSQRTIEHKTLIWIVANSLEVASRAINEWKADVLVLQGCEAGGHGHSEALPLISLLGLVKSKFSNGPPLVAAGGIVNGAQIAGLLLMGADGTVMGTRFAATVESSYSPNQKRGLVEATKSIRTLVFDTINGPTQWPDGINARALRNKAIFDVEAGVDFEERKRLYHEAVKNDDTSRIAIWAGSSVGLVNDIPSTLNKNKDLVNQVHQELIDSLRDASGFLG</sequence>
<evidence type="ECO:0000313" key="5">
    <source>
        <dbReference type="Proteomes" id="UP001050691"/>
    </source>
</evidence>
<keyword evidence="5" id="KW-1185">Reference proteome</keyword>
<keyword evidence="1" id="KW-0285">Flavoprotein</keyword>
<evidence type="ECO:0000256" key="3">
    <source>
        <dbReference type="ARBA" id="ARBA00023002"/>
    </source>
</evidence>
<reference evidence="4" key="1">
    <citation type="submission" date="2021-10" db="EMBL/GenBank/DDBJ databases">
        <title>De novo Genome Assembly of Clathrus columnatus (Basidiomycota, Fungi) Using Illumina and Nanopore Sequence Data.</title>
        <authorList>
            <person name="Ogiso-Tanaka E."/>
            <person name="Itagaki H."/>
            <person name="Hosoya T."/>
            <person name="Hosaka K."/>
        </authorList>
    </citation>
    <scope>NUCLEOTIDE SEQUENCE</scope>
    <source>
        <strain evidence="4">MO-923</strain>
    </source>
</reference>
<dbReference type="Pfam" id="PF03060">
    <property type="entry name" value="NMO"/>
    <property type="match status" value="1"/>
</dbReference>
<dbReference type="InterPro" id="IPR013785">
    <property type="entry name" value="Aldolase_TIM"/>
</dbReference>
<proteinExistence type="predicted"/>
<keyword evidence="3" id="KW-0560">Oxidoreductase</keyword>
<dbReference type="PANTHER" id="PTHR32332:SF31">
    <property type="entry name" value="2-NITROPROPANE DIOXYGENASE FAMILY, PUTATIVE (AFU_ORTHOLOGUE AFUA_2G09850)-RELATED"/>
    <property type="match status" value="1"/>
</dbReference>
<dbReference type="GO" id="GO:0018580">
    <property type="term" value="F:nitronate monooxygenase activity"/>
    <property type="evidence" value="ECO:0007669"/>
    <property type="project" value="InterPro"/>
</dbReference>
<accession>A0AAV5AGM6</accession>
<comment type="caution">
    <text evidence="4">The sequence shown here is derived from an EMBL/GenBank/DDBJ whole genome shotgun (WGS) entry which is preliminary data.</text>
</comment>
<dbReference type="PANTHER" id="PTHR32332">
    <property type="entry name" value="2-NITROPROPANE DIOXYGENASE"/>
    <property type="match status" value="1"/>
</dbReference>
<dbReference type="Gene3D" id="3.20.20.70">
    <property type="entry name" value="Aldolase class I"/>
    <property type="match status" value="1"/>
</dbReference>
<dbReference type="CDD" id="cd04730">
    <property type="entry name" value="NPD_like"/>
    <property type="match status" value="1"/>
</dbReference>